<dbReference type="PANTHER" id="PTHR46518:SF1">
    <property type="entry name" value="OUTER DYNEIN ARM-DOCKING COMPLEX SUBUNIT 3"/>
    <property type="match status" value="1"/>
</dbReference>
<evidence type="ECO:0000256" key="1">
    <source>
        <dbReference type="SAM" id="Coils"/>
    </source>
</evidence>
<feature type="coiled-coil region" evidence="1">
    <location>
        <begin position="97"/>
        <end position="124"/>
    </location>
</feature>
<keyword evidence="4" id="KW-1185">Reference proteome</keyword>
<organism evidence="3 4">
    <name type="scientific">Discostella pseudostelligera</name>
    <dbReference type="NCBI Taxonomy" id="259834"/>
    <lineage>
        <taxon>Eukaryota</taxon>
        <taxon>Sar</taxon>
        <taxon>Stramenopiles</taxon>
        <taxon>Ochrophyta</taxon>
        <taxon>Bacillariophyta</taxon>
        <taxon>Coscinodiscophyceae</taxon>
        <taxon>Thalassiosirophycidae</taxon>
        <taxon>Stephanodiscales</taxon>
        <taxon>Stephanodiscaceae</taxon>
        <taxon>Discostella</taxon>
    </lineage>
</organism>
<dbReference type="EMBL" id="JALLBG020000182">
    <property type="protein sequence ID" value="KAL3760496.1"/>
    <property type="molecule type" value="Genomic_DNA"/>
</dbReference>
<protein>
    <submittedName>
        <fullName evidence="3">Uncharacterized protein</fullName>
    </submittedName>
</protein>
<gene>
    <name evidence="3" type="ORF">ACHAWU_001831</name>
</gene>
<dbReference type="AlphaFoldDB" id="A0ABD3MCJ0"/>
<dbReference type="InterPro" id="IPR033192">
    <property type="entry name" value="ODAD3"/>
</dbReference>
<proteinExistence type="predicted"/>
<keyword evidence="1" id="KW-0175">Coiled coil</keyword>
<dbReference type="Proteomes" id="UP001530293">
    <property type="component" value="Unassembled WGS sequence"/>
</dbReference>
<feature type="compositionally biased region" description="Polar residues" evidence="2">
    <location>
        <begin position="572"/>
        <end position="599"/>
    </location>
</feature>
<accession>A0ABD3MCJ0</accession>
<name>A0ABD3MCJ0_9STRA</name>
<feature type="region of interest" description="Disordered" evidence="2">
    <location>
        <begin position="487"/>
        <end position="620"/>
    </location>
</feature>
<sequence length="620" mass="69356">MTDRPYINRRHLPCGPHSPSKPALSKEDASKRLTRGALKSACRRDKTKEVAADASRKRIAITVQSQQVAQRGAGNSANASGQLRLLDEKVKMCARKFNEAKAAADRIEEDVKSQSDELAELGLEAKALHEMLEGNNSDAKKIASITEEINEADHCSEEMLIYRHQLNYMHQRLGNNSVSLDGHIGEMSATLSSAQKERDRSQNMLSELDSSLFCASTELDETIKDLLIVDNERSRELFRKQQEAASAERMEKWNINRVNSNMAMHESLADENRSERDRLQRSVRERRSQLRALNKSMDENMPKLSSLEDTLTQIEQATGVISITEIVQKMQNYDEYHLRLTKEKMGAEERLKAAKSALAKDQDARAQLKTQGFGTTELNREILDDIKASIVTEKIGGKIVKSTNKRLENLLIGLRQGGIGLYNRLLPFHSSLLNEEAPVLGEMDSTNAVQAASDTMEMINFTEKVLGKMLLEIGGIRFVDSRVDTGKEVAGPESPTEMMNCRVPPKNTSEENAAASDESTVDSSDDVPSRCHLKTTSQQHAEAQLLEELRSKKKRIKKKRPPSRRDSENDGIIQTDSQPQADTPNIKNLASPTKRQSGNKPREDPIDRVQAFLTEVPSLE</sequence>
<comment type="caution">
    <text evidence="3">The sequence shown here is derived from an EMBL/GenBank/DDBJ whole genome shotgun (WGS) entry which is preliminary data.</text>
</comment>
<evidence type="ECO:0000256" key="2">
    <source>
        <dbReference type="SAM" id="MobiDB-lite"/>
    </source>
</evidence>
<evidence type="ECO:0000313" key="3">
    <source>
        <dbReference type="EMBL" id="KAL3760496.1"/>
    </source>
</evidence>
<evidence type="ECO:0000313" key="4">
    <source>
        <dbReference type="Proteomes" id="UP001530293"/>
    </source>
</evidence>
<feature type="compositionally biased region" description="Basic residues" evidence="2">
    <location>
        <begin position="551"/>
        <end position="562"/>
    </location>
</feature>
<dbReference type="PANTHER" id="PTHR46518">
    <property type="entry name" value="COILED-COIL DOMAIN-CONTAINING PROTEIN 151"/>
    <property type="match status" value="1"/>
</dbReference>
<reference evidence="3 4" key="1">
    <citation type="submission" date="2024-10" db="EMBL/GenBank/DDBJ databases">
        <title>Updated reference genomes for cyclostephanoid diatoms.</title>
        <authorList>
            <person name="Roberts W.R."/>
            <person name="Alverson A.J."/>
        </authorList>
    </citation>
    <scope>NUCLEOTIDE SEQUENCE [LARGE SCALE GENOMIC DNA]</scope>
    <source>
        <strain evidence="3 4">AJA232-27</strain>
    </source>
</reference>
<feature type="region of interest" description="Disordered" evidence="2">
    <location>
        <begin position="1"/>
        <end position="49"/>
    </location>
</feature>